<dbReference type="Proteomes" id="UP000278085">
    <property type="component" value="Unassembled WGS sequence"/>
</dbReference>
<dbReference type="EMBL" id="RXLQ01000011">
    <property type="protein sequence ID" value="RSZ57193.1"/>
    <property type="molecule type" value="Genomic_DNA"/>
</dbReference>
<evidence type="ECO:0000313" key="2">
    <source>
        <dbReference type="Proteomes" id="UP000278085"/>
    </source>
</evidence>
<keyword evidence="2" id="KW-1185">Reference proteome</keyword>
<protein>
    <submittedName>
        <fullName evidence="1">Uncharacterized protein</fullName>
    </submittedName>
</protein>
<dbReference type="OrthoDB" id="8739840at2"/>
<gene>
    <name evidence="1" type="ORF">EJB06_20970</name>
</gene>
<name>A0A430HI53_9BURK</name>
<organism evidence="1 2">
    <name type="scientific">Massilia atriviolacea</name>
    <dbReference type="NCBI Taxonomy" id="2495579"/>
    <lineage>
        <taxon>Bacteria</taxon>
        <taxon>Pseudomonadati</taxon>
        <taxon>Pseudomonadota</taxon>
        <taxon>Betaproteobacteria</taxon>
        <taxon>Burkholderiales</taxon>
        <taxon>Oxalobacteraceae</taxon>
        <taxon>Telluria group</taxon>
        <taxon>Massilia</taxon>
    </lineage>
</organism>
<accession>A0A430HI53</accession>
<proteinExistence type="predicted"/>
<dbReference type="AlphaFoldDB" id="A0A430HI53"/>
<comment type="caution">
    <text evidence="1">The sequence shown here is derived from an EMBL/GenBank/DDBJ whole genome shotgun (WGS) entry which is preliminary data.</text>
</comment>
<evidence type="ECO:0000313" key="1">
    <source>
        <dbReference type="EMBL" id="RSZ57193.1"/>
    </source>
</evidence>
<sequence length="354" mass="38869">MTPFIERARENECAEYVNRLYVIDGKYVTSETYGRCFGRARRNTLYAATSTAVLCSDYPTFAEKASDCADPSAFPLFFSMFGWSGERFSGQRQEVFFLPKDGSRMALEPLTKDTMSGIQAPRQQVIRDAATFAVVWAEHNAGRPAPAPLPTVRFDNEMVLALFGGAGGGCRSVGLRSVRVSGGKLVAAYAQGDFSARGTACPAIANAPMEMVVLDRQDAPVVFEAVVPDDVPFTEVPIRAERTGVAKQLVIKDAQALTALWKELPETVPMPTVDFSKQMAVAVFLRDQSDSRFFVDIGHIERLNGKLRVTVHVGLAGRYNQAIPHTGGVFPTTMVLLDRSDEPVEFVEQLVRTR</sequence>
<reference evidence="1 2" key="1">
    <citation type="submission" date="2018-12" db="EMBL/GenBank/DDBJ databases">
        <authorList>
            <person name="Yang E."/>
        </authorList>
    </citation>
    <scope>NUCLEOTIDE SEQUENCE [LARGE SCALE GENOMIC DNA]</scope>
    <source>
        <strain evidence="1 2">SOD</strain>
    </source>
</reference>
<dbReference type="RefSeq" id="WP_126075962.1">
    <property type="nucleotide sequence ID" value="NZ_CP051166.1"/>
</dbReference>